<dbReference type="RefSeq" id="WP_085888906.1">
    <property type="nucleotide sequence ID" value="NZ_FWFN01000005.1"/>
</dbReference>
<protein>
    <submittedName>
        <fullName evidence="2">Nitrate reductase</fullName>
        <ecNumber evidence="2">1.7.99.4</ecNumber>
    </submittedName>
</protein>
<dbReference type="Proteomes" id="UP000193963">
    <property type="component" value="Unassembled WGS sequence"/>
</dbReference>
<organism evidence="2 3">
    <name type="scientific">Pseudooceanicola marinus</name>
    <dbReference type="NCBI Taxonomy" id="396013"/>
    <lineage>
        <taxon>Bacteria</taxon>
        <taxon>Pseudomonadati</taxon>
        <taxon>Pseudomonadota</taxon>
        <taxon>Alphaproteobacteria</taxon>
        <taxon>Rhodobacterales</taxon>
        <taxon>Paracoccaceae</taxon>
        <taxon>Pseudooceanicola</taxon>
    </lineage>
</organism>
<dbReference type="SUPFAM" id="SSF53706">
    <property type="entry name" value="Formate dehydrogenase/DMSO reductase, domains 1-3"/>
    <property type="match status" value="1"/>
</dbReference>
<reference evidence="3" key="1">
    <citation type="submission" date="2017-03" db="EMBL/GenBank/DDBJ databases">
        <authorList>
            <person name="Rodrigo-Torres L."/>
            <person name="Arahal R.D."/>
            <person name="Lucena T."/>
        </authorList>
    </citation>
    <scope>NUCLEOTIDE SEQUENCE [LARGE SCALE GENOMIC DNA]</scope>
    <source>
        <strain evidence="3">CECT 7751</strain>
    </source>
</reference>
<dbReference type="GO" id="GO:0016491">
    <property type="term" value="F:oxidoreductase activity"/>
    <property type="evidence" value="ECO:0007669"/>
    <property type="project" value="UniProtKB-KW"/>
</dbReference>
<dbReference type="EMBL" id="FWFN01000005">
    <property type="protein sequence ID" value="SLN57497.1"/>
    <property type="molecule type" value="Genomic_DNA"/>
</dbReference>
<evidence type="ECO:0000313" key="2">
    <source>
        <dbReference type="EMBL" id="SLN57497.1"/>
    </source>
</evidence>
<dbReference type="Gene3D" id="3.40.228.10">
    <property type="entry name" value="Dimethylsulfoxide Reductase, domain 2"/>
    <property type="match status" value="1"/>
</dbReference>
<name>A0A1X6ZP86_9RHOB</name>
<accession>A0A1X6ZP86</accession>
<evidence type="ECO:0000313" key="3">
    <source>
        <dbReference type="Proteomes" id="UP000193963"/>
    </source>
</evidence>
<evidence type="ECO:0000256" key="1">
    <source>
        <dbReference type="SAM" id="MobiDB-lite"/>
    </source>
</evidence>
<dbReference type="AlphaFoldDB" id="A0A1X6ZP86"/>
<dbReference type="EC" id="1.7.99.4" evidence="2"/>
<keyword evidence="3" id="KW-1185">Reference proteome</keyword>
<dbReference type="OrthoDB" id="9816402at2"/>
<sequence>MPITSDAGEAIRLASRVVVVDPRRTATCDIADLHLAVTPGCDLALFNGFRARAKNGQGRRAEIADLHCPEDRGRYLCAMFDCDEEEMQVLTDPARGSDRAARPRRSGGVSA</sequence>
<keyword evidence="2" id="KW-0560">Oxidoreductase</keyword>
<feature type="region of interest" description="Disordered" evidence="1">
    <location>
        <begin position="91"/>
        <end position="111"/>
    </location>
</feature>
<proteinExistence type="predicted"/>
<gene>
    <name evidence="2" type="primary">nasA</name>
    <name evidence="2" type="ORF">PSM7751_02887</name>
</gene>